<dbReference type="EMBL" id="CP158165">
    <property type="protein sequence ID" value="XBV22156.1"/>
    <property type="molecule type" value="Genomic_DNA"/>
</dbReference>
<gene>
    <name evidence="1" type="ORF">ABN611_26770</name>
</gene>
<accession>A0AAU7T5Q8</accession>
<dbReference type="SUPFAM" id="SSF53850">
    <property type="entry name" value="Periplasmic binding protein-like II"/>
    <property type="match status" value="1"/>
</dbReference>
<evidence type="ECO:0000313" key="1">
    <source>
        <dbReference type="EMBL" id="XBV22156.1"/>
    </source>
</evidence>
<dbReference type="PANTHER" id="PTHR43649">
    <property type="entry name" value="ARABINOSE-BINDING PROTEIN-RELATED"/>
    <property type="match status" value="1"/>
</dbReference>
<dbReference type="PROSITE" id="PS51318">
    <property type="entry name" value="TAT"/>
    <property type="match status" value="1"/>
</dbReference>
<dbReference type="Pfam" id="PF01547">
    <property type="entry name" value="SBP_bac_1"/>
    <property type="match status" value="1"/>
</dbReference>
<reference evidence="1" key="1">
    <citation type="submission" date="2024-06" db="EMBL/GenBank/DDBJ databases">
        <title>Kribbella sp. strain HUAS MG21 genome sequences.</title>
        <authorList>
            <person name="Mo P."/>
        </authorList>
    </citation>
    <scope>NUCLEOTIDE SEQUENCE</scope>
    <source>
        <strain evidence="1">HUAS MG21</strain>
    </source>
</reference>
<dbReference type="RefSeq" id="WP_350275002.1">
    <property type="nucleotide sequence ID" value="NZ_CP158165.1"/>
</dbReference>
<dbReference type="Gene3D" id="3.40.190.10">
    <property type="entry name" value="Periplasmic binding protein-like II"/>
    <property type="match status" value="2"/>
</dbReference>
<dbReference type="InterPro" id="IPR006311">
    <property type="entry name" value="TAT_signal"/>
</dbReference>
<name>A0AAU7T5Q8_9ACTN</name>
<organism evidence="1">
    <name type="scientific">Kribbella sp. HUAS MG21</name>
    <dbReference type="NCBI Taxonomy" id="3160966"/>
    <lineage>
        <taxon>Bacteria</taxon>
        <taxon>Bacillati</taxon>
        <taxon>Actinomycetota</taxon>
        <taxon>Actinomycetes</taxon>
        <taxon>Propionibacteriales</taxon>
        <taxon>Kribbellaceae</taxon>
        <taxon>Kribbella</taxon>
    </lineage>
</organism>
<dbReference type="InterPro" id="IPR050490">
    <property type="entry name" value="Bact_solute-bd_prot1"/>
</dbReference>
<dbReference type="InterPro" id="IPR006059">
    <property type="entry name" value="SBP"/>
</dbReference>
<dbReference type="AlphaFoldDB" id="A0AAU7T5Q8"/>
<dbReference type="PANTHER" id="PTHR43649:SF11">
    <property type="entry name" value="ABC TRANSPORTER SUBSTRATE-BINDING PROTEIN YESO-RELATED"/>
    <property type="match status" value="1"/>
</dbReference>
<proteinExistence type="predicted"/>
<protein>
    <submittedName>
        <fullName evidence="1">Extracellular solute-binding protein</fullName>
    </submittedName>
</protein>
<sequence length="441" mass="45784">MTSFPGPQVSRRSLLHLGAAAAGAAALTSCSRGLGGSSSSGGGDATRTLEFMFWGEGDQNKKLIAALDLYQKSEGASKVNPQYSGFSGYYDKLATRVAGGNPPDVFQIHLPYLMEYVKRQAVQPLDQYKDDLGLGAMPEYVATTTQADGKYYFALLGAATQPAIIVNTTKLKALGLAAPGTDWTIDQYKATMAEVWGKSGHKLAGTADLGGSPIALESFLRGRGKALFGEGSALGFGEDDLAAWLQLWQDLRGNGSAVPMAVTAAASGFQNDPVTVGKAAYTGTATSRGLPSMQSLTKDALSLGTFPSGGPGSQPGTNIIPAGWFAISPKSKNIDGAVSMLKFLTSNAEAANLMGLARGVPIPEDIRTTVSKSATGLNKLVLENYALVAAQGPAALQMYPPGASKLLQTSLPNVNQVVGFGKSTVPQAVAKFFSDAKSALK</sequence>